<name>A0AB34GA39_ESCRO</name>
<organism evidence="1 2">
    <name type="scientific">Eschrichtius robustus</name>
    <name type="common">California gray whale</name>
    <name type="synonym">Eschrichtius gibbosus</name>
    <dbReference type="NCBI Taxonomy" id="9764"/>
    <lineage>
        <taxon>Eukaryota</taxon>
        <taxon>Metazoa</taxon>
        <taxon>Chordata</taxon>
        <taxon>Craniata</taxon>
        <taxon>Vertebrata</taxon>
        <taxon>Euteleostomi</taxon>
        <taxon>Mammalia</taxon>
        <taxon>Eutheria</taxon>
        <taxon>Laurasiatheria</taxon>
        <taxon>Artiodactyla</taxon>
        <taxon>Whippomorpha</taxon>
        <taxon>Cetacea</taxon>
        <taxon>Mysticeti</taxon>
        <taxon>Eschrichtiidae</taxon>
        <taxon>Eschrichtius</taxon>
    </lineage>
</organism>
<evidence type="ECO:0000313" key="2">
    <source>
        <dbReference type="Proteomes" id="UP001159641"/>
    </source>
</evidence>
<protein>
    <submittedName>
        <fullName evidence="1">Uncharacterized protein</fullName>
    </submittedName>
</protein>
<proteinExistence type="predicted"/>
<reference evidence="1 2" key="1">
    <citation type="submission" date="2022-11" db="EMBL/GenBank/DDBJ databases">
        <title>Whole genome sequence of Eschrichtius robustus ER-17-0199.</title>
        <authorList>
            <person name="Bruniche-Olsen A."/>
            <person name="Black A.N."/>
            <person name="Fields C.J."/>
            <person name="Walden K."/>
            <person name="Dewoody J.A."/>
        </authorList>
    </citation>
    <scope>NUCLEOTIDE SEQUENCE [LARGE SCALE GENOMIC DNA]</scope>
    <source>
        <strain evidence="1">ER-17-0199</strain>
        <tissue evidence="1">Blubber</tissue>
    </source>
</reference>
<evidence type="ECO:0000313" key="1">
    <source>
        <dbReference type="EMBL" id="KAJ8776566.1"/>
    </source>
</evidence>
<dbReference type="EMBL" id="JAIQCJ010002358">
    <property type="protein sequence ID" value="KAJ8776566.1"/>
    <property type="molecule type" value="Genomic_DNA"/>
</dbReference>
<sequence>MGLKDIQIINEPHFLYPHLHFIYKRPENNYYFPDLHHMRYEIEDGTTPSGRALRFGFDPLEFPEFSWRGYAQMTLVQNDVRIVLNVGKSSLSLFRVVLRYINPGAEAVSGRVTIYPSWAKAGG</sequence>
<gene>
    <name evidence="1" type="ORF">J1605_015155</name>
</gene>
<comment type="caution">
    <text evidence="1">The sequence shown here is derived from an EMBL/GenBank/DDBJ whole genome shotgun (WGS) entry which is preliminary data.</text>
</comment>
<accession>A0AB34GA39</accession>
<keyword evidence="2" id="KW-1185">Reference proteome</keyword>
<dbReference type="AlphaFoldDB" id="A0AB34GA39"/>
<dbReference type="Proteomes" id="UP001159641">
    <property type="component" value="Unassembled WGS sequence"/>
</dbReference>